<accession>A0ABW3J143</accession>
<organism evidence="3 4">
    <name type="scientific">Flavobacterium myungsuense</name>
    <dbReference type="NCBI Taxonomy" id="651823"/>
    <lineage>
        <taxon>Bacteria</taxon>
        <taxon>Pseudomonadati</taxon>
        <taxon>Bacteroidota</taxon>
        <taxon>Flavobacteriia</taxon>
        <taxon>Flavobacteriales</taxon>
        <taxon>Flavobacteriaceae</taxon>
        <taxon>Flavobacterium</taxon>
    </lineage>
</organism>
<feature type="domain" description="Secretion system C-terminal sorting" evidence="2">
    <location>
        <begin position="31"/>
        <end position="98"/>
    </location>
</feature>
<sequence>LENWGPTCQLTIPSFRMSDTNTSSIFNVKAFPNPFATHFNLDIESSSDAQVEMKVYDMIGRQLEVRKATVSELSVLEVGRNYPAGVYNIIVSQGEKVKSLRMVKR</sequence>
<dbReference type="NCBIfam" id="TIGR04183">
    <property type="entry name" value="Por_Secre_tail"/>
    <property type="match status" value="1"/>
</dbReference>
<dbReference type="Pfam" id="PF18962">
    <property type="entry name" value="Por_Secre_tail"/>
    <property type="match status" value="1"/>
</dbReference>
<dbReference type="EMBL" id="JBHTIZ010000014">
    <property type="protein sequence ID" value="MFD0984054.1"/>
    <property type="molecule type" value="Genomic_DNA"/>
</dbReference>
<evidence type="ECO:0000313" key="4">
    <source>
        <dbReference type="Proteomes" id="UP001597051"/>
    </source>
</evidence>
<reference evidence="4" key="1">
    <citation type="journal article" date="2019" name="Int. J. Syst. Evol. Microbiol.">
        <title>The Global Catalogue of Microorganisms (GCM) 10K type strain sequencing project: providing services to taxonomists for standard genome sequencing and annotation.</title>
        <authorList>
            <consortium name="The Broad Institute Genomics Platform"/>
            <consortium name="The Broad Institute Genome Sequencing Center for Infectious Disease"/>
            <person name="Wu L."/>
            <person name="Ma J."/>
        </authorList>
    </citation>
    <scope>NUCLEOTIDE SEQUENCE [LARGE SCALE GENOMIC DNA]</scope>
    <source>
        <strain evidence="4">CECT 7649</strain>
    </source>
</reference>
<name>A0ABW3J143_9FLAO</name>
<evidence type="ECO:0000256" key="1">
    <source>
        <dbReference type="ARBA" id="ARBA00022729"/>
    </source>
</evidence>
<gene>
    <name evidence="3" type="ORF">ACFQ0S_06130</name>
</gene>
<dbReference type="InterPro" id="IPR026444">
    <property type="entry name" value="Secre_tail"/>
</dbReference>
<keyword evidence="1" id="KW-0732">Signal</keyword>
<dbReference type="RefSeq" id="WP_379819065.1">
    <property type="nucleotide sequence ID" value="NZ_JBHTIZ010000014.1"/>
</dbReference>
<keyword evidence="4" id="KW-1185">Reference proteome</keyword>
<evidence type="ECO:0000313" key="3">
    <source>
        <dbReference type="EMBL" id="MFD0984054.1"/>
    </source>
</evidence>
<dbReference type="Proteomes" id="UP001597051">
    <property type="component" value="Unassembled WGS sequence"/>
</dbReference>
<feature type="non-terminal residue" evidence="3">
    <location>
        <position position="1"/>
    </location>
</feature>
<protein>
    <submittedName>
        <fullName evidence="3">T9SS type A sorting domain-containing protein</fullName>
    </submittedName>
</protein>
<comment type="caution">
    <text evidence="3">The sequence shown here is derived from an EMBL/GenBank/DDBJ whole genome shotgun (WGS) entry which is preliminary data.</text>
</comment>
<evidence type="ECO:0000259" key="2">
    <source>
        <dbReference type="Pfam" id="PF18962"/>
    </source>
</evidence>
<proteinExistence type="predicted"/>